<evidence type="ECO:0000256" key="1">
    <source>
        <dbReference type="ARBA" id="ARBA00004651"/>
    </source>
</evidence>
<dbReference type="CDD" id="cd18543">
    <property type="entry name" value="ABC_6TM_Rv0194_D1_like"/>
    <property type="match status" value="1"/>
</dbReference>
<dbReference type="SUPFAM" id="SSF90123">
    <property type="entry name" value="ABC transporter transmembrane region"/>
    <property type="match status" value="2"/>
</dbReference>
<dbReference type="InterPro" id="IPR011527">
    <property type="entry name" value="ABC1_TM_dom"/>
</dbReference>
<dbReference type="SUPFAM" id="SSF52540">
    <property type="entry name" value="P-loop containing nucleoside triphosphate hydrolases"/>
    <property type="match status" value="2"/>
</dbReference>
<dbReference type="GO" id="GO:0005737">
    <property type="term" value="C:cytoplasm"/>
    <property type="evidence" value="ECO:0007669"/>
    <property type="project" value="UniProtKB-ARBA"/>
</dbReference>
<keyword evidence="8 11" id="KW-0472">Membrane</keyword>
<feature type="domain" description="ABC transporter" evidence="12">
    <location>
        <begin position="1024"/>
        <end position="1260"/>
    </location>
</feature>
<feature type="transmembrane region" description="Helical" evidence="11">
    <location>
        <begin position="272"/>
        <end position="289"/>
    </location>
</feature>
<feature type="transmembrane region" description="Helical" evidence="11">
    <location>
        <begin position="30"/>
        <end position="53"/>
    </location>
</feature>
<feature type="transmembrane region" description="Helical" evidence="11">
    <location>
        <begin position="846"/>
        <end position="864"/>
    </location>
</feature>
<organism evidence="14 15">
    <name type="scientific">Corynebacterium pygosceleis</name>
    <dbReference type="NCBI Taxonomy" id="2800406"/>
    <lineage>
        <taxon>Bacteria</taxon>
        <taxon>Bacillati</taxon>
        <taxon>Actinomycetota</taxon>
        <taxon>Actinomycetes</taxon>
        <taxon>Mycobacteriales</taxon>
        <taxon>Corynebacteriaceae</taxon>
        <taxon>Corynebacterium</taxon>
    </lineage>
</organism>
<dbReference type="AlphaFoldDB" id="A0A9Q4GLT9"/>
<feature type="transmembrane region" description="Helical" evidence="11">
    <location>
        <begin position="152"/>
        <end position="174"/>
    </location>
</feature>
<name>A0A9Q4GLT9_9CORY</name>
<feature type="transmembrane region" description="Helical" evidence="11">
    <location>
        <begin position="921"/>
        <end position="938"/>
    </location>
</feature>
<evidence type="ECO:0000256" key="9">
    <source>
        <dbReference type="ARBA" id="ARBA00061644"/>
    </source>
</evidence>
<evidence type="ECO:0000259" key="12">
    <source>
        <dbReference type="PROSITE" id="PS50893"/>
    </source>
</evidence>
<evidence type="ECO:0000256" key="7">
    <source>
        <dbReference type="ARBA" id="ARBA00022989"/>
    </source>
</evidence>
<feature type="region of interest" description="Disordered" evidence="10">
    <location>
        <begin position="600"/>
        <end position="624"/>
    </location>
</feature>
<evidence type="ECO:0000259" key="13">
    <source>
        <dbReference type="PROSITE" id="PS50929"/>
    </source>
</evidence>
<dbReference type="GO" id="GO:0016887">
    <property type="term" value="F:ATP hydrolysis activity"/>
    <property type="evidence" value="ECO:0007669"/>
    <property type="project" value="InterPro"/>
</dbReference>
<evidence type="ECO:0000256" key="5">
    <source>
        <dbReference type="ARBA" id="ARBA00022741"/>
    </source>
</evidence>
<dbReference type="InterPro" id="IPR039421">
    <property type="entry name" value="Type_1_exporter"/>
</dbReference>
<feature type="domain" description="ABC transmembrane type-1" evidence="13">
    <location>
        <begin position="35"/>
        <end position="324"/>
    </location>
</feature>
<dbReference type="InterPro" id="IPR017871">
    <property type="entry name" value="ABC_transporter-like_CS"/>
</dbReference>
<dbReference type="PANTHER" id="PTHR43394:SF1">
    <property type="entry name" value="ATP-BINDING CASSETTE SUB-FAMILY B MEMBER 10, MITOCHONDRIAL"/>
    <property type="match status" value="1"/>
</dbReference>
<evidence type="ECO:0000256" key="8">
    <source>
        <dbReference type="ARBA" id="ARBA00023136"/>
    </source>
</evidence>
<dbReference type="Gene3D" id="3.40.50.300">
    <property type="entry name" value="P-loop containing nucleotide triphosphate hydrolases"/>
    <property type="match status" value="2"/>
</dbReference>
<keyword evidence="2" id="KW-0813">Transport</keyword>
<dbReference type="Pfam" id="PF00664">
    <property type="entry name" value="ABC_membrane"/>
    <property type="match status" value="2"/>
</dbReference>
<comment type="similarity">
    <text evidence="9">Belongs to the ABC transporter superfamily. Lipid exporter (TC 3.A.1.106) family.</text>
</comment>
<feature type="transmembrane region" description="Helical" evidence="11">
    <location>
        <begin position="944"/>
        <end position="970"/>
    </location>
</feature>
<evidence type="ECO:0000256" key="11">
    <source>
        <dbReference type="SAM" id="Phobius"/>
    </source>
</evidence>
<comment type="subcellular location">
    <subcellularLocation>
        <location evidence="1">Cell membrane</location>
        <topology evidence="1">Multi-pass membrane protein</topology>
    </subcellularLocation>
</comment>
<accession>A0A9Q4GLT9</accession>
<dbReference type="FunFam" id="3.40.50.300:FF:000604">
    <property type="entry name" value="ABC transporter B family member 28"/>
    <property type="match status" value="1"/>
</dbReference>
<dbReference type="InterPro" id="IPR036640">
    <property type="entry name" value="ABC1_TM_sf"/>
</dbReference>
<feature type="transmembrane region" description="Helical" evidence="11">
    <location>
        <begin position="73"/>
        <end position="96"/>
    </location>
</feature>
<feature type="transmembrane region" description="Helical" evidence="11">
    <location>
        <begin position="295"/>
        <end position="316"/>
    </location>
</feature>
<dbReference type="Proteomes" id="UP001071478">
    <property type="component" value="Unassembled WGS sequence"/>
</dbReference>
<feature type="transmembrane region" description="Helical" evidence="11">
    <location>
        <begin position="816"/>
        <end position="840"/>
    </location>
</feature>
<keyword evidence="3" id="KW-1003">Cell membrane</keyword>
<dbReference type="GO" id="GO:0015421">
    <property type="term" value="F:ABC-type oligopeptide transporter activity"/>
    <property type="evidence" value="ECO:0007669"/>
    <property type="project" value="TreeGrafter"/>
</dbReference>
<evidence type="ECO:0000256" key="4">
    <source>
        <dbReference type="ARBA" id="ARBA00022692"/>
    </source>
</evidence>
<evidence type="ECO:0000256" key="6">
    <source>
        <dbReference type="ARBA" id="ARBA00022840"/>
    </source>
</evidence>
<dbReference type="PROSITE" id="PS50929">
    <property type="entry name" value="ABC_TM1F"/>
    <property type="match status" value="2"/>
</dbReference>
<keyword evidence="5" id="KW-0547">Nucleotide-binding</keyword>
<dbReference type="Pfam" id="PF00005">
    <property type="entry name" value="ABC_tran"/>
    <property type="match status" value="2"/>
</dbReference>
<dbReference type="Gene3D" id="1.20.1560.10">
    <property type="entry name" value="ABC transporter type 1, transmembrane domain"/>
    <property type="match status" value="2"/>
</dbReference>
<dbReference type="EMBL" id="JAPMKU010000003">
    <property type="protein sequence ID" value="MCX7468680.1"/>
    <property type="molecule type" value="Genomic_DNA"/>
</dbReference>
<feature type="domain" description="ABC transporter" evidence="12">
    <location>
        <begin position="362"/>
        <end position="602"/>
    </location>
</feature>
<sequence>MTSAGSTESTGSGIRDALLRLVRTAARRRFPAASALAATILVTLFETATPLLTRDAVDIALGLHEGGRITGLLPMYPPLTTVVIILCVIAVLRFLFQFIRRLTAGMISLDTQQRLRVQLLDSLQGLDGPGQDELRTGQVVSRSISDITTVQGMLAILPLTVGNLLKLLLTMIVMLWLSPLLAVVALVTLPVILLLGARGRRSLFASTWSAQQKAADLATRVEETVTGVRVVKAFAQEENEITRMEEAGRELYAHRMRAARINARFQPALDQLPMLTLVVNIALGGWLALNGDITVGTFVAFSTYLTTLTSVSRILAATMVRLQMGASSVQRVFEVIDLRPASPVADTGGVFSPGVPTGPLGIRMEEVTFSGDDHTILSGVSLDVAAGSTVALVGPPGSGKTMLVQLLGRFYTPDSGRVLLTAREGTGIDYRGLSAEDIRGAVICAFDEAFLFSGSVRENIAAGAGGRDVDDGQVVAAARVAQAHGFITGLEHGYATLVGERGLTLSGGQRQRIALARALLAHPRVLVLDDAASAVDAVTEAAIYRGLKRHHPDVTVLTVAHRRSTLELADRVALMVDGRIEEVGTLGEIGRTPRFARLMDPAPGADPAEEAHGTDREPDEGELWPEITTPASGPRWSPDTGASRAVPVAGGRGRGIGSVPPSPALLAQVDALPPATEDPGVDTRAARSDTGTFSLRALFRRVRGLTAAVVALLLLGVVTDLVFPGLVRVAIDRGVTDGETRALWSAAAAGVMVVLVAWIAAVARTVLTARTGERLLFGLRLRSYAHLQRLGLSYFESTMSGRIMTRMTTDIDALSSFLQTGLAQAVVAMGTMLGIAGVLVATDPVLAMWAFWAVPVIVVATVVFRRVSSRLYARAREQVSAVNADFQESVAGLRTFQMHRTEAARLVSFGRKAAAYRRTRVLAQTAVALYFPGIAFVSELSQALVLGVGAGLVADGRISAGVLVAFIMYLGQLFGPIQQLSQIFDGYQQASVGLTRITDLLATESRVPDRGTRDGADTAVAGHIALDSVSFSYPGAPHRTVTEGLDLRLEPGTTIAVVGPTGAGKSTLIKLLARFYDPVTGCVRASGTDIREFPLDDWHRRIGLVPQEPHLFTGTVAENIAYGRPGADRAAVTAAARRVGALPAIARIPGGFNHPVGERGRGLSSGQRQLIALARAELVEPGLLLLDEATATLDPSTEAAVLSAAERITGGRTAVVVAHRLATAARADRILVFDGGRIVEDGSHGDLVGADTRYSAMWNAHARVTGDGR</sequence>
<dbReference type="PROSITE" id="PS50893">
    <property type="entry name" value="ABC_TRANSPORTER_2"/>
    <property type="match status" value="2"/>
</dbReference>
<feature type="transmembrane region" description="Helical" evidence="11">
    <location>
        <begin position="704"/>
        <end position="723"/>
    </location>
</feature>
<dbReference type="RefSeq" id="WP_248086121.1">
    <property type="nucleotide sequence ID" value="NZ_JALNJA010000003.1"/>
</dbReference>
<evidence type="ECO:0000256" key="2">
    <source>
        <dbReference type="ARBA" id="ARBA00022448"/>
    </source>
</evidence>
<feature type="transmembrane region" description="Helical" evidence="11">
    <location>
        <begin position="180"/>
        <end position="197"/>
    </location>
</feature>
<feature type="domain" description="ABC transmembrane type-1" evidence="13">
    <location>
        <begin position="707"/>
        <end position="989"/>
    </location>
</feature>
<keyword evidence="4 11" id="KW-0812">Transmembrane</keyword>
<feature type="transmembrane region" description="Helical" evidence="11">
    <location>
        <begin position="743"/>
        <end position="767"/>
    </location>
</feature>
<gene>
    <name evidence="14" type="ORF">OS129_07305</name>
</gene>
<keyword evidence="7 11" id="KW-1133">Transmembrane helix</keyword>
<dbReference type="InterPro" id="IPR003593">
    <property type="entry name" value="AAA+_ATPase"/>
</dbReference>
<dbReference type="PANTHER" id="PTHR43394">
    <property type="entry name" value="ATP-DEPENDENT PERMEASE MDL1, MITOCHONDRIAL"/>
    <property type="match status" value="1"/>
</dbReference>
<evidence type="ECO:0000256" key="10">
    <source>
        <dbReference type="SAM" id="MobiDB-lite"/>
    </source>
</evidence>
<dbReference type="InterPro" id="IPR027417">
    <property type="entry name" value="P-loop_NTPase"/>
</dbReference>
<dbReference type="GO" id="GO:0005524">
    <property type="term" value="F:ATP binding"/>
    <property type="evidence" value="ECO:0007669"/>
    <property type="project" value="UniProtKB-KW"/>
</dbReference>
<proteinExistence type="inferred from homology"/>
<comment type="caution">
    <text evidence="14">The sequence shown here is derived from an EMBL/GenBank/DDBJ whole genome shotgun (WGS) entry which is preliminary data.</text>
</comment>
<dbReference type="FunFam" id="3.40.50.300:FF:000299">
    <property type="entry name" value="ABC transporter ATP-binding protein/permease"/>
    <property type="match status" value="1"/>
</dbReference>
<evidence type="ECO:0000313" key="15">
    <source>
        <dbReference type="Proteomes" id="UP001071478"/>
    </source>
</evidence>
<reference evidence="14" key="1">
    <citation type="submission" date="2022-11" db="EMBL/GenBank/DDBJ databases">
        <title>Corynebacterium sp. isolated from Penguins.</title>
        <authorList>
            <person name="Sedlar K."/>
            <person name="Svec P."/>
        </authorList>
    </citation>
    <scope>NUCLEOTIDE SEQUENCE</scope>
    <source>
        <strain evidence="14">P7374</strain>
    </source>
</reference>
<dbReference type="SMART" id="SM00382">
    <property type="entry name" value="AAA"/>
    <property type="match status" value="2"/>
</dbReference>
<dbReference type="InterPro" id="IPR003439">
    <property type="entry name" value="ABC_transporter-like_ATP-bd"/>
</dbReference>
<dbReference type="PROSITE" id="PS00211">
    <property type="entry name" value="ABC_TRANSPORTER_1"/>
    <property type="match status" value="1"/>
</dbReference>
<keyword evidence="6 14" id="KW-0067">ATP-binding</keyword>
<dbReference type="CDD" id="cd18546">
    <property type="entry name" value="ABC_6TM_Rv0194_D2_like"/>
    <property type="match status" value="1"/>
</dbReference>
<protein>
    <submittedName>
        <fullName evidence="14">ABC transporter ATP-binding protein</fullName>
    </submittedName>
</protein>
<dbReference type="GO" id="GO:0005886">
    <property type="term" value="C:plasma membrane"/>
    <property type="evidence" value="ECO:0007669"/>
    <property type="project" value="UniProtKB-SubCell"/>
</dbReference>
<evidence type="ECO:0000256" key="3">
    <source>
        <dbReference type="ARBA" id="ARBA00022475"/>
    </source>
</evidence>
<evidence type="ECO:0000313" key="14">
    <source>
        <dbReference type="EMBL" id="MCX7468680.1"/>
    </source>
</evidence>